<keyword evidence="4 9" id="KW-0418">Kinase</keyword>
<keyword evidence="10" id="KW-0472">Membrane</keyword>
<feature type="binding site" evidence="9">
    <location>
        <begin position="188"/>
        <end position="191"/>
    </location>
    <ligand>
        <name>a ribonucleoside 5'-phosphate</name>
        <dbReference type="ChEBI" id="CHEBI:58043"/>
    </ligand>
</feature>
<feature type="binding site" evidence="9">
    <location>
        <position position="226"/>
    </location>
    <ligand>
        <name>ATP</name>
        <dbReference type="ChEBI" id="CHEBI:30616"/>
    </ligand>
</feature>
<dbReference type="AlphaFoldDB" id="A0A7D9GYR9"/>
<evidence type="ECO:0000256" key="7">
    <source>
        <dbReference type="ARBA" id="ARBA00023242"/>
    </source>
</evidence>
<protein>
    <recommendedName>
        <fullName evidence="9">Uridylate kinase</fullName>
        <shortName evidence="9">UK</shortName>
        <ecNumber evidence="9">2.7.4.14</ecNumber>
    </recommendedName>
    <alternativeName>
        <fullName evidence="9">ATP:UMP phosphotransferase</fullName>
    </alternativeName>
    <alternativeName>
        <fullName evidence="9">Deoxycytidylate kinase</fullName>
        <shortName evidence="9">CK</shortName>
        <shortName evidence="9">dCMP kinase</shortName>
    </alternativeName>
    <alternativeName>
        <fullName evidence="9">Uridine monophosphate kinase</fullName>
        <shortName evidence="9">UMP kinase</shortName>
        <shortName evidence="9">UMPK</shortName>
    </alternativeName>
</protein>
<comment type="cofactor">
    <cofactor evidence="9">
        <name>Mg(2+)</name>
        <dbReference type="ChEBI" id="CHEBI:18420"/>
    </cofactor>
    <text evidence="9">Binds 1 Mg(2+) ion per monomer.</text>
</comment>
<evidence type="ECO:0000313" key="12">
    <source>
        <dbReference type="Proteomes" id="UP000478008"/>
    </source>
</evidence>
<accession>A0A7D9GYR9</accession>
<comment type="similarity">
    <text evidence="9">Belongs to the adenylate kinase family. UMP-CMP kinase subfamily.</text>
</comment>
<dbReference type="PROSITE" id="PS00113">
    <property type="entry name" value="ADENYLATE_KINASE"/>
    <property type="match status" value="1"/>
</dbReference>
<proteinExistence type="inferred from homology"/>
<dbReference type="Pfam" id="PF00406">
    <property type="entry name" value="ADK"/>
    <property type="match status" value="1"/>
</dbReference>
<comment type="subcellular location">
    <subcellularLocation>
        <location evidence="9">Cytoplasm</location>
    </subcellularLocation>
    <subcellularLocation>
        <location evidence="9">Nucleus</location>
    </subcellularLocation>
    <text evidence="9">Predominantly cytoplasmic.</text>
</comment>
<feature type="binding site" evidence="9">
    <location>
        <position position="136"/>
    </location>
    <ligand>
        <name>a ribonucleoside 5'-phosphate</name>
        <dbReference type="ChEBI" id="CHEBI:58043"/>
    </ligand>
</feature>
<dbReference type="GO" id="GO:0006207">
    <property type="term" value="P:'de novo' pyrimidine nucleobase biosynthetic process"/>
    <property type="evidence" value="ECO:0007669"/>
    <property type="project" value="InterPro"/>
</dbReference>
<evidence type="ECO:0000256" key="3">
    <source>
        <dbReference type="ARBA" id="ARBA00022741"/>
    </source>
</evidence>
<name>A0A7D9GYR9_DEKBR</name>
<dbReference type="NCBIfam" id="TIGR01359">
    <property type="entry name" value="UMP_CMP_kin_fam"/>
    <property type="match status" value="1"/>
</dbReference>
<dbReference type="EMBL" id="CABFWN010000002">
    <property type="protein sequence ID" value="VUG17280.1"/>
    <property type="molecule type" value="Genomic_DNA"/>
</dbReference>
<organism evidence="11 12">
    <name type="scientific">Dekkera bruxellensis</name>
    <name type="common">Brettanomyces custersii</name>
    <dbReference type="NCBI Taxonomy" id="5007"/>
    <lineage>
        <taxon>Eukaryota</taxon>
        <taxon>Fungi</taxon>
        <taxon>Dikarya</taxon>
        <taxon>Ascomycota</taxon>
        <taxon>Saccharomycotina</taxon>
        <taxon>Pichiomycetes</taxon>
        <taxon>Pichiales</taxon>
        <taxon>Pichiaceae</taxon>
        <taxon>Brettanomyces</taxon>
    </lineage>
</organism>
<evidence type="ECO:0000313" key="11">
    <source>
        <dbReference type="EMBL" id="VUG17280.1"/>
    </source>
</evidence>
<keyword evidence="10" id="KW-1133">Transmembrane helix</keyword>
<feature type="region of interest" description="LID" evidence="9">
    <location>
        <begin position="225"/>
        <end position="235"/>
    </location>
</feature>
<dbReference type="FunFam" id="3.40.50.300:FF:000315">
    <property type="entry name" value="Adenylate kinase 1"/>
    <property type="match status" value="1"/>
</dbReference>
<keyword evidence="2 9" id="KW-0808">Transferase</keyword>
<feature type="binding site" evidence="9">
    <location>
        <position position="232"/>
    </location>
    <ligand>
        <name>a ribonucleoside 5'-phosphate</name>
        <dbReference type="ChEBI" id="CHEBI:58043"/>
    </ligand>
</feature>
<evidence type="ECO:0000256" key="5">
    <source>
        <dbReference type="ARBA" id="ARBA00022840"/>
    </source>
</evidence>
<keyword evidence="1 9" id="KW-0963">Cytoplasm</keyword>
<gene>
    <name evidence="9" type="primary">URA6</name>
    <name evidence="11" type="ORF">DEBR0S2_03004G</name>
</gene>
<dbReference type="Proteomes" id="UP000478008">
    <property type="component" value="Unassembled WGS sequence"/>
</dbReference>
<keyword evidence="12" id="KW-1185">Reference proteome</keyword>
<comment type="catalytic activity">
    <reaction evidence="8 9">
        <text>UMP + ATP = UDP + ADP</text>
        <dbReference type="Rhea" id="RHEA:24400"/>
        <dbReference type="ChEBI" id="CHEBI:30616"/>
        <dbReference type="ChEBI" id="CHEBI:57865"/>
        <dbReference type="ChEBI" id="CHEBI:58223"/>
        <dbReference type="ChEBI" id="CHEBI:456216"/>
        <dbReference type="EC" id="2.7.4.14"/>
    </reaction>
</comment>
<feature type="binding site" evidence="9">
    <location>
        <position position="243"/>
    </location>
    <ligand>
        <name>a ribonucleoside 5'-phosphate</name>
        <dbReference type="ChEBI" id="CHEBI:58043"/>
    </ligand>
</feature>
<keyword evidence="5 9" id="KW-0067">ATP-binding</keyword>
<dbReference type="PRINTS" id="PR00094">
    <property type="entry name" value="ADENYLTKNASE"/>
</dbReference>
<dbReference type="GO" id="GO:0016776">
    <property type="term" value="F:phosphotransferase activity, phosphate group as acceptor"/>
    <property type="evidence" value="ECO:0007669"/>
    <property type="project" value="InterPro"/>
</dbReference>
<evidence type="ECO:0000256" key="8">
    <source>
        <dbReference type="ARBA" id="ARBA00048116"/>
    </source>
</evidence>
<feature type="binding site" evidence="9">
    <location>
        <begin position="110"/>
        <end position="115"/>
    </location>
    <ligand>
        <name>ATP</name>
        <dbReference type="ChEBI" id="CHEBI:30616"/>
    </ligand>
</feature>
<dbReference type="InterPro" id="IPR000850">
    <property type="entry name" value="Adenylat/UMP-CMP_kin"/>
</dbReference>
<dbReference type="SUPFAM" id="SSF52540">
    <property type="entry name" value="P-loop containing nucleoside triphosphate hydrolases"/>
    <property type="match status" value="1"/>
</dbReference>
<dbReference type="InterPro" id="IPR006266">
    <property type="entry name" value="UMP_CMP_kinase"/>
</dbReference>
<keyword evidence="10" id="KW-0812">Transmembrane</keyword>
<dbReference type="GO" id="GO:0005524">
    <property type="term" value="F:ATP binding"/>
    <property type="evidence" value="ECO:0007669"/>
    <property type="project" value="UniProtKB-KW"/>
</dbReference>
<evidence type="ECO:0000256" key="4">
    <source>
        <dbReference type="ARBA" id="ARBA00022777"/>
    </source>
</evidence>
<dbReference type="GO" id="GO:0005634">
    <property type="term" value="C:nucleus"/>
    <property type="evidence" value="ECO:0007669"/>
    <property type="project" value="UniProtKB-SubCell"/>
</dbReference>
<dbReference type="HAMAP" id="MF_03172">
    <property type="entry name" value="Adenylate_kinase_UMP_CMP_kin"/>
    <property type="match status" value="1"/>
</dbReference>
<evidence type="ECO:0000256" key="9">
    <source>
        <dbReference type="HAMAP-Rule" id="MF_03172"/>
    </source>
</evidence>
<dbReference type="GO" id="GO:0006221">
    <property type="term" value="P:pyrimidine nucleotide biosynthetic process"/>
    <property type="evidence" value="ECO:0007669"/>
    <property type="project" value="UniProtKB-UniRule"/>
</dbReference>
<evidence type="ECO:0000256" key="10">
    <source>
        <dbReference type="SAM" id="Phobius"/>
    </source>
</evidence>
<dbReference type="InterPro" id="IPR027417">
    <property type="entry name" value="P-loop_NTPase"/>
</dbReference>
<keyword evidence="6 9" id="KW-0665">Pyrimidine biosynthesis</keyword>
<dbReference type="Gene3D" id="3.40.50.300">
    <property type="entry name" value="P-loop containing nucleotide triphosphate hydrolases"/>
    <property type="match status" value="1"/>
</dbReference>
<dbReference type="GO" id="GO:0005737">
    <property type="term" value="C:cytoplasm"/>
    <property type="evidence" value="ECO:0007669"/>
    <property type="project" value="UniProtKB-SubCell"/>
</dbReference>
<dbReference type="PANTHER" id="PTHR23359">
    <property type="entry name" value="NUCLEOTIDE KINASE"/>
    <property type="match status" value="1"/>
</dbReference>
<feature type="transmembrane region" description="Helical" evidence="10">
    <location>
        <begin position="48"/>
        <end position="66"/>
    </location>
</feature>
<keyword evidence="3 9" id="KW-0547">Nucleotide-binding</keyword>
<comment type="domain">
    <text evidence="9">Consists of three domains, a large central CORE domain and two small peripheral domains, NMPbind and LID, which undergo movements during catalysis. The LID domain closes over the site of phosphoryl transfer upon ATP binding. Assembling and dissambling the active center during each catalytic cycle provides an effective means to prevent ATP hydrolysis.</text>
</comment>
<dbReference type="GO" id="GO:0009123">
    <property type="term" value="P:nucleoside monophosphate metabolic process"/>
    <property type="evidence" value="ECO:0007669"/>
    <property type="project" value="UniProtKB-ARBA"/>
</dbReference>
<evidence type="ECO:0000256" key="2">
    <source>
        <dbReference type="ARBA" id="ARBA00022679"/>
    </source>
</evidence>
<feature type="binding site" evidence="9">
    <location>
        <position position="271"/>
    </location>
    <ligand>
        <name>ATP</name>
        <dbReference type="ChEBI" id="CHEBI:30616"/>
    </ligand>
</feature>
<evidence type="ECO:0000256" key="1">
    <source>
        <dbReference type="ARBA" id="ARBA00022490"/>
    </source>
</evidence>
<feature type="region of interest" description="NMPbind" evidence="9">
    <location>
        <begin position="130"/>
        <end position="160"/>
    </location>
</feature>
<feature type="binding site" evidence="9">
    <location>
        <position position="195"/>
    </location>
    <ligand>
        <name>a ribonucleoside 5'-phosphate</name>
        <dbReference type="ChEBI" id="CHEBI:58043"/>
    </ligand>
</feature>
<sequence>MFKYTKSTLQLTRTVQRSALKMAQSRVLQCRMYASSNKEAPKKQRRSLVPLAILGIAALGLTYYNMGHVSKPPRASVDPVSRPKKDIESKEQPLFKDNEISVIYVLGGPGAGKGTQSAKLVKEYGFVHLSAGDLLRAEQKDASSKYGELIANYIKEGRIVPQEITVALLRKAIVNNYNQGKTKFLVDGFPRKMDQALAFENQIAHGKFVLFFQCPEDVMLHRLLERGKTSGRSDDNMETIRKRFHVFEETSMPVVDYFEKQGKVLKVSCDHPVDVVFGQVVAQLKKEGITD</sequence>
<dbReference type="EC" id="2.7.4.14" evidence="9"/>
<comment type="subunit">
    <text evidence="9">Monomer.</text>
</comment>
<reference evidence="11 12" key="1">
    <citation type="submission" date="2019-07" db="EMBL/GenBank/DDBJ databases">
        <authorList>
            <person name="Friedrich A."/>
            <person name="Schacherer J."/>
        </authorList>
    </citation>
    <scope>NUCLEOTIDE SEQUENCE [LARGE SCALE GENOMIC DNA]</scope>
</reference>
<dbReference type="InterPro" id="IPR033690">
    <property type="entry name" value="Adenylat_kinase_CS"/>
</dbReference>
<dbReference type="CDD" id="cd01428">
    <property type="entry name" value="ADK"/>
    <property type="match status" value="1"/>
</dbReference>
<dbReference type="HAMAP" id="MF_00235">
    <property type="entry name" value="Adenylate_kinase_Adk"/>
    <property type="match status" value="1"/>
</dbReference>
<evidence type="ECO:0000256" key="6">
    <source>
        <dbReference type="ARBA" id="ARBA00022975"/>
    </source>
</evidence>
<feature type="binding site" evidence="9">
    <location>
        <begin position="158"/>
        <end position="160"/>
    </location>
    <ligand>
        <name>a ribonucleoside 5'-phosphate</name>
        <dbReference type="ChEBI" id="CHEBI:58043"/>
    </ligand>
</feature>
<keyword evidence="7 9" id="KW-0539">Nucleus</keyword>
<comment type="function">
    <text evidence="9">Catalyzes the phosphorylation of pyrimidine nucleoside monophosphates at the expense of ATP. Plays an important role in de novo pyrimidine nucleotide biosynthesis. Has preference for UMP and dUMP as phosphate acceptors, but can also use CMP, dCMP and AMP.</text>
</comment>
<dbReference type="GO" id="GO:0019205">
    <property type="term" value="F:nucleobase-containing compound kinase activity"/>
    <property type="evidence" value="ECO:0007669"/>
    <property type="project" value="InterPro"/>
</dbReference>